<reference evidence="3 4" key="1">
    <citation type="submission" date="2020-03" db="EMBL/GenBank/DDBJ databases">
        <title>Draft Genome Sequence of Cudoniella acicularis.</title>
        <authorList>
            <person name="Buettner E."/>
            <person name="Kellner H."/>
        </authorList>
    </citation>
    <scope>NUCLEOTIDE SEQUENCE [LARGE SCALE GENOMIC DNA]</scope>
    <source>
        <strain evidence="3 4">DSM 108380</strain>
    </source>
</reference>
<comment type="caution">
    <text evidence="3">The sequence shown here is derived from an EMBL/GenBank/DDBJ whole genome shotgun (WGS) entry which is preliminary data.</text>
</comment>
<keyword evidence="4" id="KW-1185">Reference proteome</keyword>
<proteinExistence type="inferred from homology"/>
<dbReference type="Gene3D" id="3.40.50.970">
    <property type="match status" value="1"/>
</dbReference>
<evidence type="ECO:0000313" key="4">
    <source>
        <dbReference type="Proteomes" id="UP000566819"/>
    </source>
</evidence>
<gene>
    <name evidence="3" type="ORF">G7Y89_g11731</name>
</gene>
<dbReference type="SUPFAM" id="SSF52467">
    <property type="entry name" value="DHS-like NAD/FAD-binding domain"/>
    <property type="match status" value="1"/>
</dbReference>
<dbReference type="SUPFAM" id="SSF52518">
    <property type="entry name" value="Thiamin diphosphate-binding fold (THDP-binding)"/>
    <property type="match status" value="1"/>
</dbReference>
<dbReference type="GO" id="GO:0030976">
    <property type="term" value="F:thiamine pyrophosphate binding"/>
    <property type="evidence" value="ECO:0007669"/>
    <property type="project" value="InterPro"/>
</dbReference>
<name>A0A8H4VXL3_9HELO</name>
<dbReference type="PANTHER" id="PTHR18968:SF86">
    <property type="entry name" value="ACETOLACTATE SYNTHASE LARGE SUBUNIT ILVX-RELATED"/>
    <property type="match status" value="1"/>
</dbReference>
<evidence type="ECO:0000259" key="2">
    <source>
        <dbReference type="Pfam" id="PF02775"/>
    </source>
</evidence>
<organism evidence="3 4">
    <name type="scientific">Cudoniella acicularis</name>
    <dbReference type="NCBI Taxonomy" id="354080"/>
    <lineage>
        <taxon>Eukaryota</taxon>
        <taxon>Fungi</taxon>
        <taxon>Dikarya</taxon>
        <taxon>Ascomycota</taxon>
        <taxon>Pezizomycotina</taxon>
        <taxon>Leotiomycetes</taxon>
        <taxon>Helotiales</taxon>
        <taxon>Tricladiaceae</taxon>
        <taxon>Cudoniella</taxon>
    </lineage>
</organism>
<dbReference type="GO" id="GO:0050660">
    <property type="term" value="F:flavin adenine dinucleotide binding"/>
    <property type="evidence" value="ECO:0007669"/>
    <property type="project" value="TreeGrafter"/>
</dbReference>
<sequence length="256" mass="28217">MYYIKACCQLPLSAKLNGFDLVLVVGTEVWRYYPYVPGNTSPPGLEFLHITNDPHDAATALVSDSLLSDARLALEGLYQLLHSLEGHPMFEPKAVNQNFVATLPGDPTPSVEILPMMALHAWTAVVQLRPKNAIFVQESPSNSQDLVKTVLAIGDGSLHYSVQSIYTVVMHKVKLVYLVPVNDEYAILKEFAILEQTPNVPALDLPGLNAMAIAKAYGCPAFRAENALDLKKCFEEALLVDGLYLIEFLINLTYNL</sequence>
<dbReference type="GO" id="GO:0003984">
    <property type="term" value="F:acetolactate synthase activity"/>
    <property type="evidence" value="ECO:0007669"/>
    <property type="project" value="TreeGrafter"/>
</dbReference>
<dbReference type="InterPro" id="IPR011766">
    <property type="entry name" value="TPP_enzyme_TPP-bd"/>
</dbReference>
<evidence type="ECO:0000256" key="1">
    <source>
        <dbReference type="ARBA" id="ARBA00007812"/>
    </source>
</evidence>
<comment type="similarity">
    <text evidence="1">Belongs to the TPP enzyme family.</text>
</comment>
<dbReference type="InterPro" id="IPR029035">
    <property type="entry name" value="DHS-like_NAD/FAD-binding_dom"/>
</dbReference>
<dbReference type="Pfam" id="PF02775">
    <property type="entry name" value="TPP_enzyme_C"/>
    <property type="match status" value="1"/>
</dbReference>
<evidence type="ECO:0000313" key="3">
    <source>
        <dbReference type="EMBL" id="KAF4626428.1"/>
    </source>
</evidence>
<protein>
    <recommendedName>
        <fullName evidence="2">Thiamine pyrophosphate enzyme TPP-binding domain-containing protein</fullName>
    </recommendedName>
</protein>
<feature type="domain" description="Thiamine pyrophosphate enzyme TPP-binding" evidence="2">
    <location>
        <begin position="148"/>
        <end position="248"/>
    </location>
</feature>
<dbReference type="Gene3D" id="3.40.50.1220">
    <property type="entry name" value="TPP-binding domain"/>
    <property type="match status" value="1"/>
</dbReference>
<dbReference type="InterPro" id="IPR029061">
    <property type="entry name" value="THDP-binding"/>
</dbReference>
<dbReference type="InterPro" id="IPR045229">
    <property type="entry name" value="TPP_enz"/>
</dbReference>
<dbReference type="EMBL" id="JAAMPI010001154">
    <property type="protein sequence ID" value="KAF4626428.1"/>
    <property type="molecule type" value="Genomic_DNA"/>
</dbReference>
<dbReference type="AlphaFoldDB" id="A0A8H4VXL3"/>
<dbReference type="OrthoDB" id="10006023at2759"/>
<dbReference type="PANTHER" id="PTHR18968">
    <property type="entry name" value="THIAMINE PYROPHOSPHATE ENZYMES"/>
    <property type="match status" value="1"/>
</dbReference>
<accession>A0A8H4VXL3</accession>
<dbReference type="Proteomes" id="UP000566819">
    <property type="component" value="Unassembled WGS sequence"/>
</dbReference>